<gene>
    <name evidence="1" type="ORF">HNR61_007077</name>
</gene>
<organism evidence="1 2">
    <name type="scientific">Actinomadura namibiensis</name>
    <dbReference type="NCBI Taxonomy" id="182080"/>
    <lineage>
        <taxon>Bacteria</taxon>
        <taxon>Bacillati</taxon>
        <taxon>Actinomycetota</taxon>
        <taxon>Actinomycetes</taxon>
        <taxon>Streptosporangiales</taxon>
        <taxon>Thermomonosporaceae</taxon>
        <taxon>Actinomadura</taxon>
    </lineage>
</organism>
<evidence type="ECO:0008006" key="3">
    <source>
        <dbReference type="Google" id="ProtNLM"/>
    </source>
</evidence>
<dbReference type="Proteomes" id="UP000572680">
    <property type="component" value="Unassembled WGS sequence"/>
</dbReference>
<dbReference type="AlphaFoldDB" id="A0A7W3LW50"/>
<proteinExistence type="predicted"/>
<protein>
    <recommendedName>
        <fullName evidence="3">Recombination endonuclease VII</fullName>
    </recommendedName>
</protein>
<name>A0A7W3LW50_ACTNM</name>
<dbReference type="SUPFAM" id="SSF54060">
    <property type="entry name" value="His-Me finger endonucleases"/>
    <property type="match status" value="2"/>
</dbReference>
<dbReference type="EMBL" id="JACJIA010000011">
    <property type="protein sequence ID" value="MBA8955403.1"/>
    <property type="molecule type" value="Genomic_DNA"/>
</dbReference>
<dbReference type="InterPro" id="IPR004211">
    <property type="entry name" value="Endonuclease_7"/>
</dbReference>
<reference evidence="1 2" key="1">
    <citation type="submission" date="2020-08" db="EMBL/GenBank/DDBJ databases">
        <title>Genomic Encyclopedia of Type Strains, Phase IV (KMG-IV): sequencing the most valuable type-strain genomes for metagenomic binning, comparative biology and taxonomic classification.</title>
        <authorList>
            <person name="Goeker M."/>
        </authorList>
    </citation>
    <scope>NUCLEOTIDE SEQUENCE [LARGE SCALE GENOMIC DNA]</scope>
    <source>
        <strain evidence="1 2">DSM 44197</strain>
    </source>
</reference>
<keyword evidence="2" id="KW-1185">Reference proteome</keyword>
<comment type="caution">
    <text evidence="1">The sequence shown here is derived from an EMBL/GenBank/DDBJ whole genome shotgun (WGS) entry which is preliminary data.</text>
</comment>
<evidence type="ECO:0000313" key="2">
    <source>
        <dbReference type="Proteomes" id="UP000572680"/>
    </source>
</evidence>
<dbReference type="Gene3D" id="3.40.1800.10">
    <property type="entry name" value="His-Me finger endonucleases"/>
    <property type="match status" value="2"/>
</dbReference>
<dbReference type="InterPro" id="IPR038563">
    <property type="entry name" value="Endonuclease_7_sf"/>
</dbReference>
<sequence>MSDVKKCRDCGLFKPVGEFWKRKASKDGLALYCKECFGLRGAKSYRGKRRAEGKKSREYRRYSAVPEGMKYCPRCKEIQQLDAFGGNRANPDGRAAYCKPCHNKAMAEIRERNHGSSRNYLLKLRYGITEREADTLLARQGGICVICLRSPAAHVDHGHVTGLVRSMLCFGCNGGLGQFEEDVWVIKEAADYLERLTWHARLMRLELGADVIEGWPDRGRRTVADLKGTPRDYKLRHRYGINERDALLLLDLQKGRCAICCDRPAEHVDHCHDTLAVRGMLCGGCNTGMGQLRDDPGTLRRAADYLLGELVTEVPAAGGGTRLSFTVPDVDPSTVPLDGWDGYRERDAAHRKALREAEPAIRESWIALPGDRAVSRFPIDRWLAAR</sequence>
<evidence type="ECO:0000313" key="1">
    <source>
        <dbReference type="EMBL" id="MBA8955403.1"/>
    </source>
</evidence>
<dbReference type="RefSeq" id="WP_246444338.1">
    <property type="nucleotide sequence ID" value="NZ_BAAALP010000068.1"/>
</dbReference>
<accession>A0A7W3LW50</accession>
<dbReference type="InterPro" id="IPR044925">
    <property type="entry name" value="His-Me_finger_sf"/>
</dbReference>
<dbReference type="Pfam" id="PF02945">
    <property type="entry name" value="Endonuclease_7"/>
    <property type="match status" value="2"/>
</dbReference>